<feature type="transmembrane region" description="Helical" evidence="2">
    <location>
        <begin position="888"/>
        <end position="910"/>
    </location>
</feature>
<feature type="transmembrane region" description="Helical" evidence="2">
    <location>
        <begin position="849"/>
        <end position="868"/>
    </location>
</feature>
<dbReference type="Gene3D" id="3.30.70.1440">
    <property type="entry name" value="Multidrug efflux transporter AcrB pore domain"/>
    <property type="match status" value="1"/>
</dbReference>
<dbReference type="SUPFAM" id="SSF82693">
    <property type="entry name" value="Multidrug efflux transporter AcrB pore domain, PN1, PN2, PC1 and PC2 subdomains"/>
    <property type="match status" value="3"/>
</dbReference>
<accession>A0A848L4V2</accession>
<feature type="transmembrane region" description="Helical" evidence="2">
    <location>
        <begin position="949"/>
        <end position="968"/>
    </location>
</feature>
<feature type="transmembrane region" description="Helical" evidence="2">
    <location>
        <begin position="12"/>
        <end position="29"/>
    </location>
</feature>
<reference evidence="3 4" key="1">
    <citation type="submission" date="2020-04" db="EMBL/GenBank/DDBJ databases">
        <title>Draft genome of Pyxidicoccus fallax type strain.</title>
        <authorList>
            <person name="Whitworth D.E."/>
        </authorList>
    </citation>
    <scope>NUCLEOTIDE SEQUENCE [LARGE SCALE GENOMIC DNA]</scope>
    <source>
        <strain evidence="3 4">DSM 14698</strain>
    </source>
</reference>
<dbReference type="PANTHER" id="PTHR32063:SF0">
    <property type="entry name" value="SWARMING MOTILITY PROTEIN SWRC"/>
    <property type="match status" value="1"/>
</dbReference>
<dbReference type="SUPFAM" id="SSF82714">
    <property type="entry name" value="Multidrug efflux transporter AcrB TolC docking domain, DN and DC subdomains"/>
    <property type="match status" value="2"/>
</dbReference>
<feature type="compositionally biased region" description="Basic and acidic residues" evidence="1">
    <location>
        <begin position="1017"/>
        <end position="1039"/>
    </location>
</feature>
<feature type="transmembrane region" description="Helical" evidence="2">
    <location>
        <begin position="461"/>
        <end position="482"/>
    </location>
</feature>
<feature type="transmembrane region" description="Helical" evidence="2">
    <location>
        <begin position="525"/>
        <end position="545"/>
    </location>
</feature>
<feature type="transmembrane region" description="Helical" evidence="2">
    <location>
        <begin position="336"/>
        <end position="354"/>
    </location>
</feature>
<feature type="transmembrane region" description="Helical" evidence="2">
    <location>
        <begin position="429"/>
        <end position="449"/>
    </location>
</feature>
<dbReference type="AlphaFoldDB" id="A0A848L4V2"/>
<dbReference type="Proteomes" id="UP000518300">
    <property type="component" value="Unassembled WGS sequence"/>
</dbReference>
<dbReference type="RefSeq" id="WP_169342982.1">
    <property type="nucleotide sequence ID" value="NZ_JABBJJ010000006.1"/>
</dbReference>
<dbReference type="EMBL" id="JABBJJ010000006">
    <property type="protein sequence ID" value="NMO13699.1"/>
    <property type="molecule type" value="Genomic_DNA"/>
</dbReference>
<dbReference type="InterPro" id="IPR001036">
    <property type="entry name" value="Acrflvin-R"/>
</dbReference>
<feature type="transmembrane region" description="Helical" evidence="2">
    <location>
        <begin position="980"/>
        <end position="1004"/>
    </location>
</feature>
<keyword evidence="2" id="KW-0472">Membrane</keyword>
<feature type="region of interest" description="Disordered" evidence="1">
    <location>
        <begin position="1015"/>
        <end position="1039"/>
    </location>
</feature>
<dbReference type="Gene3D" id="3.30.70.1320">
    <property type="entry name" value="Multidrug efflux transporter AcrB pore domain like"/>
    <property type="match status" value="1"/>
</dbReference>
<organism evidence="3 4">
    <name type="scientific">Pyxidicoccus fallax</name>
    <dbReference type="NCBI Taxonomy" id="394095"/>
    <lineage>
        <taxon>Bacteria</taxon>
        <taxon>Pseudomonadati</taxon>
        <taxon>Myxococcota</taxon>
        <taxon>Myxococcia</taxon>
        <taxon>Myxococcales</taxon>
        <taxon>Cystobacterineae</taxon>
        <taxon>Myxococcaceae</taxon>
        <taxon>Pyxidicoccus</taxon>
    </lineage>
</organism>
<comment type="caution">
    <text evidence="3">The sequence shown here is derived from an EMBL/GenBank/DDBJ whole genome shotgun (WGS) entry which is preliminary data.</text>
</comment>
<evidence type="ECO:0000313" key="4">
    <source>
        <dbReference type="Proteomes" id="UP000518300"/>
    </source>
</evidence>
<dbReference type="Gene3D" id="1.20.1640.10">
    <property type="entry name" value="Multidrug efflux transporter AcrB transmembrane domain"/>
    <property type="match status" value="2"/>
</dbReference>
<keyword evidence="4" id="KW-1185">Reference proteome</keyword>
<dbReference type="InterPro" id="IPR027463">
    <property type="entry name" value="AcrB_DN_DC_subdom"/>
</dbReference>
<protein>
    <submittedName>
        <fullName evidence="3">Efflux RND transporter permease subunit</fullName>
    </submittedName>
</protein>
<dbReference type="GO" id="GO:0042910">
    <property type="term" value="F:xenobiotic transmembrane transporter activity"/>
    <property type="evidence" value="ECO:0007669"/>
    <property type="project" value="TreeGrafter"/>
</dbReference>
<evidence type="ECO:0000256" key="2">
    <source>
        <dbReference type="SAM" id="Phobius"/>
    </source>
</evidence>
<gene>
    <name evidence="3" type="ORF">HG543_02310</name>
</gene>
<sequence>MSLTEACIKKPVLAWMIMAATIVFGLVAAQRIGISQFPDVDFPTINIGVTWEGANPEAVESDVIEPIEEAVTQVEGVTSITSNARQGGGSITVELDLSRNVDLALQDVTTRVSQAARRLPQDIDPPVISKNNPEDQPIMWVGVSGPFSQQVVGDYARYRVKERLQTVPGVGEVQLGGLLERNVRIWVDAQKLDALGLTVTDITAALQREHVELPAGRIETEGREVNVRVMGEALDLETLRRIIVREQGGQPIYLHDVALVEDGFEDVRRAARINGEPAQGLGIKKQRGANAVAVAQGIRAELDKMQKDLPEGMQLGINFDSTQFIEESVHEIEFELLLACILTAFVCWVFLGSLSSTMNVVLAIPMSLLGTVAVIYFLGFTLNTFTLLGLALAVGIVVDDAIMVLENIFRHAEEGKDRVSAAREGTAEITFAALAATLAVVAIFLPVVFMKGVIGKFFLQFGVTLCVAVLLSYVEAITLAPARCAQLLKTSREGRSRVGVVVDRAFEKLERGYGRTLAWGLKRPWWVLGASVVILGISAFAFRALPSEFVPSQDQSRLLVRLQTAVGSNLEETDRLFKRAEEFASSRPEVTRVFSVVGGFGSGAVNSGIMFVSLKPPDERMPQAEFQQILRKELNSYPGLRAVVQDQSQSGFTAQRGFPVEFSVRGSDWEQLVEASTEMREKLQAGGKVVDVDSDYQLGMPELRITPDRARAADLGVPIQAVATTINALVGGIRVGKYSTGGRRIDVRMRLLADQRSRPEDLSVLKVRTASGALVPLSSLVTQEERPALQAITRRDRERAISIYGNVAPSSNQQEALAQVEQLAKDLPGGVRVVAGGASVAFRDSMNSLFFALFLGIGVAYMVLGAQFNSFLHPVTVLTILPLSVAGAAFALLATGTTLNIFSMIGLLLLMGIVKKNSIILVDYALQERERGADAVQAMQRAGPVRLRPILMTSTATMMAAVPAALALGAGSETRAPMSIAVLGGLSVSTVLSLLVVPAFYVVADRMKTRLATWRGKTPDDEAGAHPPRTDEARPATHG</sequence>
<dbReference type="Gene3D" id="3.30.2090.10">
    <property type="entry name" value="Multidrug efflux transporter AcrB TolC docking domain, DN and DC subdomains"/>
    <property type="match status" value="2"/>
</dbReference>
<feature type="transmembrane region" description="Helical" evidence="2">
    <location>
        <begin position="385"/>
        <end position="409"/>
    </location>
</feature>
<feature type="transmembrane region" description="Helical" evidence="2">
    <location>
        <begin position="593"/>
        <end position="614"/>
    </location>
</feature>
<dbReference type="GO" id="GO:0005886">
    <property type="term" value="C:plasma membrane"/>
    <property type="evidence" value="ECO:0007669"/>
    <property type="project" value="TreeGrafter"/>
</dbReference>
<name>A0A848L4V2_9BACT</name>
<keyword evidence="2" id="KW-1133">Transmembrane helix</keyword>
<evidence type="ECO:0000256" key="1">
    <source>
        <dbReference type="SAM" id="MobiDB-lite"/>
    </source>
</evidence>
<dbReference type="Pfam" id="PF00873">
    <property type="entry name" value="ACR_tran"/>
    <property type="match status" value="1"/>
</dbReference>
<keyword evidence="2" id="KW-0812">Transmembrane</keyword>
<evidence type="ECO:0000313" key="3">
    <source>
        <dbReference type="EMBL" id="NMO13699.1"/>
    </source>
</evidence>
<dbReference type="PANTHER" id="PTHR32063">
    <property type="match status" value="1"/>
</dbReference>
<proteinExistence type="predicted"/>
<dbReference type="SUPFAM" id="SSF82866">
    <property type="entry name" value="Multidrug efflux transporter AcrB transmembrane domain"/>
    <property type="match status" value="2"/>
</dbReference>
<feature type="transmembrane region" description="Helical" evidence="2">
    <location>
        <begin position="361"/>
        <end position="379"/>
    </location>
</feature>
<dbReference type="PRINTS" id="PR00702">
    <property type="entry name" value="ACRIFLAVINRP"/>
</dbReference>
<dbReference type="Gene3D" id="3.30.70.1430">
    <property type="entry name" value="Multidrug efflux transporter AcrB pore domain"/>
    <property type="match status" value="2"/>
</dbReference>